<dbReference type="Gene3D" id="3.40.190.10">
    <property type="entry name" value="Periplasmic binding protein-like II"/>
    <property type="match status" value="1"/>
</dbReference>
<dbReference type="Pfam" id="PF01547">
    <property type="entry name" value="SBP_bac_1"/>
    <property type="match status" value="1"/>
</dbReference>
<dbReference type="InterPro" id="IPR006059">
    <property type="entry name" value="SBP"/>
</dbReference>
<keyword evidence="2" id="KW-1185">Reference proteome</keyword>
<dbReference type="PANTHER" id="PTHR43649">
    <property type="entry name" value="ARABINOSE-BINDING PROTEIN-RELATED"/>
    <property type="match status" value="1"/>
</dbReference>
<dbReference type="PANTHER" id="PTHR43649:SF32">
    <property type="entry name" value="SUGAR BINDING SECRETED PROTEIN"/>
    <property type="match status" value="1"/>
</dbReference>
<evidence type="ECO:0000313" key="1">
    <source>
        <dbReference type="EMBL" id="MFC5986492.1"/>
    </source>
</evidence>
<name>A0ABW1IN45_9BACL</name>
<evidence type="ECO:0000313" key="2">
    <source>
        <dbReference type="Proteomes" id="UP001596250"/>
    </source>
</evidence>
<reference evidence="2" key="1">
    <citation type="journal article" date="2019" name="Int. J. Syst. Evol. Microbiol.">
        <title>The Global Catalogue of Microorganisms (GCM) 10K type strain sequencing project: providing services to taxonomists for standard genome sequencing and annotation.</title>
        <authorList>
            <consortium name="The Broad Institute Genomics Platform"/>
            <consortium name="The Broad Institute Genome Sequencing Center for Infectious Disease"/>
            <person name="Wu L."/>
            <person name="Ma J."/>
        </authorList>
    </citation>
    <scope>NUCLEOTIDE SEQUENCE [LARGE SCALE GENOMIC DNA]</scope>
    <source>
        <strain evidence="2">CCM 8749</strain>
    </source>
</reference>
<organism evidence="1 2">
    <name type="scientific">Marinicrinis lubricantis</name>
    <dbReference type="NCBI Taxonomy" id="2086470"/>
    <lineage>
        <taxon>Bacteria</taxon>
        <taxon>Bacillati</taxon>
        <taxon>Bacillota</taxon>
        <taxon>Bacilli</taxon>
        <taxon>Bacillales</taxon>
        <taxon>Paenibacillaceae</taxon>
    </lineage>
</organism>
<sequence>MNRIGKLTILFTVVVFAIIGCSSISTNEKLAPYKALDAEEGDNQVEADEGPTSLTIWAPAHIFVNQIQTFGQMYPDVELNVVEIDQSEMIGKYIDSIGQKQPPDIILINDGNLGDFSGIDGFVDLLGKQEADPVFFEKLPRGLFENYKSFHEDKMFAMPILNFPYVTYYRADILEKEGFPSDPEQLAIYLQDQENWIELARALKESGHYIFESTHSLLSLIHRGSNYFDKELGYILGQWTSVNRLDT</sequence>
<dbReference type="EMBL" id="JBHSQV010000107">
    <property type="protein sequence ID" value="MFC5986492.1"/>
    <property type="molecule type" value="Genomic_DNA"/>
</dbReference>
<comment type="caution">
    <text evidence="1">The sequence shown here is derived from an EMBL/GenBank/DDBJ whole genome shotgun (WGS) entry which is preliminary data.</text>
</comment>
<gene>
    <name evidence="1" type="ORF">ACFPXP_08635</name>
</gene>
<dbReference type="RefSeq" id="WP_379893821.1">
    <property type="nucleotide sequence ID" value="NZ_CBCSCT010000104.1"/>
</dbReference>
<accession>A0ABW1IN45</accession>
<protein>
    <submittedName>
        <fullName evidence="1">ABC transporter substrate-binding protein</fullName>
    </submittedName>
</protein>
<dbReference type="InterPro" id="IPR050490">
    <property type="entry name" value="Bact_solute-bd_prot1"/>
</dbReference>
<proteinExistence type="predicted"/>
<dbReference type="SUPFAM" id="SSF53850">
    <property type="entry name" value="Periplasmic binding protein-like II"/>
    <property type="match status" value="1"/>
</dbReference>
<dbReference type="PROSITE" id="PS51257">
    <property type="entry name" value="PROKAR_LIPOPROTEIN"/>
    <property type="match status" value="1"/>
</dbReference>
<dbReference type="Proteomes" id="UP001596250">
    <property type="component" value="Unassembled WGS sequence"/>
</dbReference>